<keyword evidence="5" id="KW-1185">Reference proteome</keyword>
<dbReference type="RefSeq" id="WP_188442893.1">
    <property type="nucleotide sequence ID" value="NZ_BMGK01000011.1"/>
</dbReference>
<feature type="domain" description="Secretion system C-terminal sorting" evidence="3">
    <location>
        <begin position="453"/>
        <end position="523"/>
    </location>
</feature>
<gene>
    <name evidence="4" type="ORF">GCM10011312_24120</name>
</gene>
<protein>
    <recommendedName>
        <fullName evidence="3">Secretion system C-terminal sorting domain-containing protein</fullName>
    </recommendedName>
</protein>
<dbReference type="AlphaFoldDB" id="A0A8J2VDC1"/>
<dbReference type="EMBL" id="BMGK01000011">
    <property type="protein sequence ID" value="GGD99781.1"/>
    <property type="molecule type" value="Genomic_DNA"/>
</dbReference>
<dbReference type="InterPro" id="IPR011047">
    <property type="entry name" value="Quinoprotein_ADH-like_sf"/>
</dbReference>
<feature type="signal peptide" evidence="2">
    <location>
        <begin position="1"/>
        <end position="19"/>
    </location>
</feature>
<dbReference type="NCBIfam" id="TIGR04183">
    <property type="entry name" value="Por_Secre_tail"/>
    <property type="match status" value="1"/>
</dbReference>
<evidence type="ECO:0000256" key="2">
    <source>
        <dbReference type="SAM" id="SignalP"/>
    </source>
</evidence>
<sequence>MKITLFFLFALSLNFTIQAQPDLIWSNEVITDFNYGYSPRDYPKVQVQNNIIKAFGLSDTNNDNKLQQVEYNMEGELINSKFYGIDPTRNDRVYGYKIDNSNNLYLIKYIVEANDYITTSIQKYDNDANLIWEDEIEGIGEFSYWVDSIELLNNDQVFISIDKEDISTQARSQVVVSYDSDGTYLWEIDIPEIEFYTSNIKAYDDNVIVFGFNNYPFHSMITIEPDGTKTVTSDIEFIRGLHDIFVDEDLAIFATHGSLYWLTKLNGSGQVIWSTLYDDLELGMGLERINAFIMDNEGNVYVTGHFPGGDTGDPNDIYLDFLTLKINSDGEILWEHRYHRSVDSGEQAYDLVLKNGFIYVCGETSNDGIGTHHDFAIVKIDATSGEGIAHYRFDNDGMEDCLYSMQVLDNNEIIVTGYTSEEMYAPVNLVTQKLSGVNGSLSITEAAKSTVSIYPNPTTTTELLTIQNNRFSNYSIVTINGLEVKNGVLNIGGSSKILLDHLSAGFYFLVLKNETETVTKKIILQ</sequence>
<accession>A0A8J2VDC1</accession>
<organism evidence="4 5">
    <name type="scientific">Planktosalinus lacus</name>
    <dbReference type="NCBI Taxonomy" id="1526573"/>
    <lineage>
        <taxon>Bacteria</taxon>
        <taxon>Pseudomonadati</taxon>
        <taxon>Bacteroidota</taxon>
        <taxon>Flavobacteriia</taxon>
        <taxon>Flavobacteriales</taxon>
        <taxon>Flavobacteriaceae</taxon>
        <taxon>Planktosalinus</taxon>
    </lineage>
</organism>
<proteinExistence type="predicted"/>
<evidence type="ECO:0000313" key="5">
    <source>
        <dbReference type="Proteomes" id="UP000652231"/>
    </source>
</evidence>
<dbReference type="SUPFAM" id="SSF50998">
    <property type="entry name" value="Quinoprotein alcohol dehydrogenase-like"/>
    <property type="match status" value="1"/>
</dbReference>
<feature type="chain" id="PRO_5035269538" description="Secretion system C-terminal sorting domain-containing protein" evidence="2">
    <location>
        <begin position="20"/>
        <end position="525"/>
    </location>
</feature>
<dbReference type="InterPro" id="IPR026444">
    <property type="entry name" value="Secre_tail"/>
</dbReference>
<evidence type="ECO:0000313" key="4">
    <source>
        <dbReference type="EMBL" id="GGD99781.1"/>
    </source>
</evidence>
<reference evidence="4" key="2">
    <citation type="submission" date="2020-09" db="EMBL/GenBank/DDBJ databases">
        <authorList>
            <person name="Sun Q."/>
            <person name="Zhou Y."/>
        </authorList>
    </citation>
    <scope>NUCLEOTIDE SEQUENCE</scope>
    <source>
        <strain evidence="4">CGMCC 1.12924</strain>
    </source>
</reference>
<dbReference type="InterPro" id="IPR015943">
    <property type="entry name" value="WD40/YVTN_repeat-like_dom_sf"/>
</dbReference>
<reference evidence="4" key="1">
    <citation type="journal article" date="2014" name="Int. J. Syst. Evol. Microbiol.">
        <title>Complete genome sequence of Corynebacterium casei LMG S-19264T (=DSM 44701T), isolated from a smear-ripened cheese.</title>
        <authorList>
            <consortium name="US DOE Joint Genome Institute (JGI-PGF)"/>
            <person name="Walter F."/>
            <person name="Albersmeier A."/>
            <person name="Kalinowski J."/>
            <person name="Ruckert C."/>
        </authorList>
    </citation>
    <scope>NUCLEOTIDE SEQUENCE</scope>
    <source>
        <strain evidence="4">CGMCC 1.12924</strain>
    </source>
</reference>
<name>A0A8J2VDC1_9FLAO</name>
<dbReference type="Proteomes" id="UP000652231">
    <property type="component" value="Unassembled WGS sequence"/>
</dbReference>
<dbReference type="PANTHER" id="PTHR42754">
    <property type="entry name" value="ENDOGLUCANASE"/>
    <property type="match status" value="1"/>
</dbReference>
<dbReference type="Gene3D" id="2.130.10.10">
    <property type="entry name" value="YVTN repeat-like/Quinoprotein amine dehydrogenase"/>
    <property type="match status" value="1"/>
</dbReference>
<comment type="caution">
    <text evidence="4">The sequence shown here is derived from an EMBL/GenBank/DDBJ whole genome shotgun (WGS) entry which is preliminary data.</text>
</comment>
<evidence type="ECO:0000256" key="1">
    <source>
        <dbReference type="ARBA" id="ARBA00022729"/>
    </source>
</evidence>
<dbReference type="Pfam" id="PF18962">
    <property type="entry name" value="Por_Secre_tail"/>
    <property type="match status" value="1"/>
</dbReference>
<keyword evidence="1 2" id="KW-0732">Signal</keyword>
<evidence type="ECO:0000259" key="3">
    <source>
        <dbReference type="Pfam" id="PF18962"/>
    </source>
</evidence>
<dbReference type="PANTHER" id="PTHR42754:SF1">
    <property type="entry name" value="LIPOPROTEIN"/>
    <property type="match status" value="1"/>
</dbReference>